<dbReference type="AlphaFoldDB" id="A0A086K0C0"/>
<dbReference type="VEuPathDB" id="ToxoDB:TGDOM2_399790"/>
<feature type="region of interest" description="Disordered" evidence="1">
    <location>
        <begin position="1"/>
        <end position="21"/>
    </location>
</feature>
<gene>
    <name evidence="2" type="ORF">TGDOM2_399790</name>
</gene>
<accession>A0A086K0C0</accession>
<dbReference type="Proteomes" id="UP000028837">
    <property type="component" value="Unassembled WGS sequence"/>
</dbReference>
<dbReference type="EMBL" id="AHZU02000979">
    <property type="protein sequence ID" value="KFG37838.1"/>
    <property type="molecule type" value="Genomic_DNA"/>
</dbReference>
<evidence type="ECO:0000313" key="2">
    <source>
        <dbReference type="EMBL" id="KFG37838.1"/>
    </source>
</evidence>
<name>A0A086K0C0_TOXGO</name>
<organism evidence="2 3">
    <name type="scientific">Toxoplasma gondii GAB2-2007-GAL-DOM2</name>
    <dbReference type="NCBI Taxonomy" id="1130820"/>
    <lineage>
        <taxon>Eukaryota</taxon>
        <taxon>Sar</taxon>
        <taxon>Alveolata</taxon>
        <taxon>Apicomplexa</taxon>
        <taxon>Conoidasida</taxon>
        <taxon>Coccidia</taxon>
        <taxon>Eucoccidiorida</taxon>
        <taxon>Eimeriorina</taxon>
        <taxon>Sarcocystidae</taxon>
        <taxon>Toxoplasma</taxon>
    </lineage>
</organism>
<proteinExistence type="predicted"/>
<sequence>MRDRRQRRSSAEGEDSEEPTTRMLLSYQHPPSFGSFTSGFFLYLTRPSSLRISSSSSRYFCARPSLFITPSLPYTLSLSVSLSPYLPPLLCLFLSLSALLDSPLSVCLLYFVCFAFVQFLPASGVSSPFVHALPCLPDFSRVPSFASRSRFPSF</sequence>
<keyword evidence="2" id="KW-0812">Transmembrane</keyword>
<evidence type="ECO:0000313" key="3">
    <source>
        <dbReference type="Proteomes" id="UP000028837"/>
    </source>
</evidence>
<keyword evidence="2" id="KW-0472">Membrane</keyword>
<protein>
    <submittedName>
        <fullName evidence="2">Putative transmembrane protein</fullName>
    </submittedName>
</protein>
<reference evidence="2 3" key="1">
    <citation type="submission" date="2014-02" db="EMBL/GenBank/DDBJ databases">
        <authorList>
            <person name="Sibley D."/>
            <person name="Venepally P."/>
            <person name="Karamycheva S."/>
            <person name="Hadjithomas M."/>
            <person name="Khan A."/>
            <person name="Brunk B."/>
            <person name="Roos D."/>
            <person name="Caler E."/>
            <person name="Lorenzi H."/>
        </authorList>
    </citation>
    <scope>NUCLEOTIDE SEQUENCE [LARGE SCALE GENOMIC DNA]</scope>
    <source>
        <strain evidence="2 3">GAB2-2007-GAL-DOM2</strain>
    </source>
</reference>
<comment type="caution">
    <text evidence="2">The sequence shown here is derived from an EMBL/GenBank/DDBJ whole genome shotgun (WGS) entry which is preliminary data.</text>
</comment>
<evidence type="ECO:0000256" key="1">
    <source>
        <dbReference type="SAM" id="MobiDB-lite"/>
    </source>
</evidence>